<dbReference type="InterPro" id="IPR035965">
    <property type="entry name" value="PAS-like_dom_sf"/>
</dbReference>
<sequence length="75" mass="8522">DPKDKDRFNLELFRYGIVTGFEARLKRKDGSPFWVSIISAARLGAGDFELVNFFADITRRKEEEIKGEAGKLEVG</sequence>
<feature type="non-terminal residue" evidence="2">
    <location>
        <position position="1"/>
    </location>
</feature>
<proteinExistence type="predicted"/>
<feature type="domain" description="PAC" evidence="1">
    <location>
        <begin position="19"/>
        <end position="69"/>
    </location>
</feature>
<dbReference type="AlphaFoldDB" id="X1LR94"/>
<dbReference type="EMBL" id="BARV01019955">
    <property type="protein sequence ID" value="GAI21897.1"/>
    <property type="molecule type" value="Genomic_DNA"/>
</dbReference>
<evidence type="ECO:0000259" key="1">
    <source>
        <dbReference type="PROSITE" id="PS50113"/>
    </source>
</evidence>
<dbReference type="PROSITE" id="PS50113">
    <property type="entry name" value="PAC"/>
    <property type="match status" value="1"/>
</dbReference>
<comment type="caution">
    <text evidence="2">The sequence shown here is derived from an EMBL/GenBank/DDBJ whole genome shotgun (WGS) entry which is preliminary data.</text>
</comment>
<dbReference type="Gene3D" id="3.30.450.20">
    <property type="entry name" value="PAS domain"/>
    <property type="match status" value="1"/>
</dbReference>
<dbReference type="SUPFAM" id="SSF55785">
    <property type="entry name" value="PYP-like sensor domain (PAS domain)"/>
    <property type="match status" value="1"/>
</dbReference>
<name>X1LR94_9ZZZZ</name>
<reference evidence="2" key="1">
    <citation type="journal article" date="2014" name="Front. Microbiol.">
        <title>High frequency of phylogenetically diverse reductive dehalogenase-homologous genes in deep subseafloor sedimentary metagenomes.</title>
        <authorList>
            <person name="Kawai M."/>
            <person name="Futagami T."/>
            <person name="Toyoda A."/>
            <person name="Takaki Y."/>
            <person name="Nishi S."/>
            <person name="Hori S."/>
            <person name="Arai W."/>
            <person name="Tsubouchi T."/>
            <person name="Morono Y."/>
            <person name="Uchiyama I."/>
            <person name="Ito T."/>
            <person name="Fujiyama A."/>
            <person name="Inagaki F."/>
            <person name="Takami H."/>
        </authorList>
    </citation>
    <scope>NUCLEOTIDE SEQUENCE</scope>
    <source>
        <strain evidence="2">Expedition CK06-06</strain>
    </source>
</reference>
<accession>X1LR94</accession>
<protein>
    <recommendedName>
        <fullName evidence="1">PAC domain-containing protein</fullName>
    </recommendedName>
</protein>
<evidence type="ECO:0000313" key="2">
    <source>
        <dbReference type="EMBL" id="GAI21897.1"/>
    </source>
</evidence>
<organism evidence="2">
    <name type="scientific">marine sediment metagenome</name>
    <dbReference type="NCBI Taxonomy" id="412755"/>
    <lineage>
        <taxon>unclassified sequences</taxon>
        <taxon>metagenomes</taxon>
        <taxon>ecological metagenomes</taxon>
    </lineage>
</organism>
<gene>
    <name evidence="2" type="ORF">S06H3_33436</name>
</gene>
<dbReference type="InterPro" id="IPR000700">
    <property type="entry name" value="PAS-assoc_C"/>
</dbReference>